<evidence type="ECO:0000313" key="4">
    <source>
        <dbReference type="Proteomes" id="UP000541444"/>
    </source>
</evidence>
<dbReference type="PANTHER" id="PTHR11926:SF1392">
    <property type="entry name" value="GLYCOSYLTRANSFERASE"/>
    <property type="match status" value="1"/>
</dbReference>
<name>A0A7J7N1K9_9MAGN</name>
<organism evidence="3 4">
    <name type="scientific">Kingdonia uniflora</name>
    <dbReference type="NCBI Taxonomy" id="39325"/>
    <lineage>
        <taxon>Eukaryota</taxon>
        <taxon>Viridiplantae</taxon>
        <taxon>Streptophyta</taxon>
        <taxon>Embryophyta</taxon>
        <taxon>Tracheophyta</taxon>
        <taxon>Spermatophyta</taxon>
        <taxon>Magnoliopsida</taxon>
        <taxon>Ranunculales</taxon>
        <taxon>Circaeasteraceae</taxon>
        <taxon>Kingdonia</taxon>
    </lineage>
</organism>
<feature type="region of interest" description="Disordered" evidence="2">
    <location>
        <begin position="164"/>
        <end position="183"/>
    </location>
</feature>
<protein>
    <submittedName>
        <fullName evidence="3">Uncharacterized protein</fullName>
    </submittedName>
</protein>
<dbReference type="PANTHER" id="PTHR11926">
    <property type="entry name" value="GLUCOSYL/GLUCURONOSYL TRANSFERASES"/>
    <property type="match status" value="1"/>
</dbReference>
<dbReference type="Proteomes" id="UP000541444">
    <property type="component" value="Unassembled WGS sequence"/>
</dbReference>
<dbReference type="GO" id="GO:0080044">
    <property type="term" value="F:quercetin 7-O-glucosyltransferase activity"/>
    <property type="evidence" value="ECO:0007669"/>
    <property type="project" value="TreeGrafter"/>
</dbReference>
<reference evidence="3 4" key="1">
    <citation type="journal article" date="2020" name="IScience">
        <title>Genome Sequencing of the Endangered Kingdonia uniflora (Circaeasteraceae, Ranunculales) Reveals Potential Mechanisms of Evolutionary Specialization.</title>
        <authorList>
            <person name="Sun Y."/>
            <person name="Deng T."/>
            <person name="Zhang A."/>
            <person name="Moore M.J."/>
            <person name="Landis J.B."/>
            <person name="Lin N."/>
            <person name="Zhang H."/>
            <person name="Zhang X."/>
            <person name="Huang J."/>
            <person name="Zhang X."/>
            <person name="Sun H."/>
            <person name="Wang H."/>
        </authorList>
    </citation>
    <scope>NUCLEOTIDE SEQUENCE [LARGE SCALE GENOMIC DNA]</scope>
    <source>
        <strain evidence="3">TB1705</strain>
        <tissue evidence="3">Leaf</tissue>
    </source>
</reference>
<dbReference type="SUPFAM" id="SSF53756">
    <property type="entry name" value="UDP-Glycosyltransferase/glycogen phosphorylase"/>
    <property type="match status" value="1"/>
</dbReference>
<comment type="similarity">
    <text evidence="1">Belongs to the UDP-glycosyltransferase family.</text>
</comment>
<gene>
    <name evidence="3" type="ORF">GIB67_007720</name>
</gene>
<dbReference type="Gene3D" id="3.40.50.2000">
    <property type="entry name" value="Glycogen Phosphorylase B"/>
    <property type="match status" value="1"/>
</dbReference>
<dbReference type="OrthoDB" id="971405at2759"/>
<evidence type="ECO:0000256" key="2">
    <source>
        <dbReference type="SAM" id="MobiDB-lite"/>
    </source>
</evidence>
<feature type="compositionally biased region" description="Polar residues" evidence="2">
    <location>
        <begin position="165"/>
        <end position="183"/>
    </location>
</feature>
<accession>A0A7J7N1K9</accession>
<sequence length="502" mass="57928">MLKLSELLCLARLHVTFFNTKHNHQRLVKFTDADSRFSKFPGFGFETISDGIPNDKRSEDDKFKTTLMAIDTVIKPAFRKLLILNRERAEERPPVMCIIADGILSFTIDIEKEFGIPNIAFRTVLRVPYWQAFFTCKKDSLSNDRLPIFKASTAVGWVDGFVQKQGESNPPQRSCESTPSTGSLRPGNVKKLITGFYAVLEYWFFEYCWVGMYLVKVQNFNHIYHRISGWRDERSRQLRRPEVRVASALSTQRVPLVSVPYGHGTLWYLGDRCMRQMTGLDSVPYDLPQEIMEFPRYDRELYQSLKDVGFYDGGDYLIPDVDYMTYWHTIHPNPKIGCSLVKRTGNIWSVGRDLVRPDVYLPPTSSLATSSHVQDYGVQATDDPRDMGWFMDVAGTNDQRRRISIPVMQVPYLCPPTYSTDELWHQNQGLRYAAYEESRQLADSNTELRREQSRAQEVIRETSDRLDEMSISYQTEPVVQCTYDESLARGGRARQTKSGRPS</sequence>
<evidence type="ECO:0000256" key="1">
    <source>
        <dbReference type="ARBA" id="ARBA00009995"/>
    </source>
</evidence>
<dbReference type="AlphaFoldDB" id="A0A7J7N1K9"/>
<keyword evidence="4" id="KW-1185">Reference proteome</keyword>
<dbReference type="GO" id="GO:0080043">
    <property type="term" value="F:quercetin 3-O-glucosyltransferase activity"/>
    <property type="evidence" value="ECO:0007669"/>
    <property type="project" value="TreeGrafter"/>
</dbReference>
<proteinExistence type="inferred from homology"/>
<dbReference type="EMBL" id="JACGCM010001144">
    <property type="protein sequence ID" value="KAF6161079.1"/>
    <property type="molecule type" value="Genomic_DNA"/>
</dbReference>
<comment type="caution">
    <text evidence="3">The sequence shown here is derived from an EMBL/GenBank/DDBJ whole genome shotgun (WGS) entry which is preliminary data.</text>
</comment>
<evidence type="ECO:0000313" key="3">
    <source>
        <dbReference type="EMBL" id="KAF6161079.1"/>
    </source>
</evidence>